<keyword evidence="1" id="KW-0560">Oxidoreductase</keyword>
<dbReference type="InterPro" id="IPR036188">
    <property type="entry name" value="FAD/NAD-bd_sf"/>
</dbReference>
<evidence type="ECO:0000259" key="2">
    <source>
        <dbReference type="Pfam" id="PF07992"/>
    </source>
</evidence>
<dbReference type="InterPro" id="IPR023753">
    <property type="entry name" value="FAD/NAD-binding_dom"/>
</dbReference>
<accession>A0A1G8PUP2</accession>
<gene>
    <name evidence="3" type="ORF">SAMN05421804_105198</name>
</gene>
<proteinExistence type="predicted"/>
<sequence>MTEYDLIIIGGGASGMSAALSARAEGIEKILILDREDSLGGILNELIEVGHGFIEEGITGVEVSEELKEKVKKEKIEVKLGTLVLDVRRDKRIKYVSGSEGVKEVLGKSVIFATGARERPRGELNISSNKSAGIMSVGSARKLMVYEGYLPGKHVVIYSQDVNSLYLAKMLLVEGAKEITIIEPTKSLKEDYGYKAYLDAFPNVRMLYNTKIIQIIENGRIEGVVIKTAEGQEESISCDSLLLSVGLDPSKRLFKKFRRGMDEMGMFVSGNAEEVSYDLPVVVEKGERAGKSAATYLKKLNEA</sequence>
<dbReference type="AlphaFoldDB" id="A0A1G8PUP2"/>
<evidence type="ECO:0000313" key="4">
    <source>
        <dbReference type="Proteomes" id="UP000183255"/>
    </source>
</evidence>
<dbReference type="SUPFAM" id="SSF51905">
    <property type="entry name" value="FAD/NAD(P)-binding domain"/>
    <property type="match status" value="1"/>
</dbReference>
<dbReference type="Pfam" id="PF07992">
    <property type="entry name" value="Pyr_redox_2"/>
    <property type="match status" value="1"/>
</dbReference>
<dbReference type="Gene3D" id="3.50.50.60">
    <property type="entry name" value="FAD/NAD(P)-binding domain"/>
    <property type="match status" value="2"/>
</dbReference>
<dbReference type="EMBL" id="FNDZ01000005">
    <property type="protein sequence ID" value="SDI95590.1"/>
    <property type="molecule type" value="Genomic_DNA"/>
</dbReference>
<organism evidence="3 4">
    <name type="scientific">Proteiniclasticum ruminis</name>
    <dbReference type="NCBI Taxonomy" id="398199"/>
    <lineage>
        <taxon>Bacteria</taxon>
        <taxon>Bacillati</taxon>
        <taxon>Bacillota</taxon>
        <taxon>Clostridia</taxon>
        <taxon>Eubacteriales</taxon>
        <taxon>Clostridiaceae</taxon>
        <taxon>Proteiniclasticum</taxon>
    </lineage>
</organism>
<dbReference type="RefSeq" id="WP_051651604.1">
    <property type="nucleotide sequence ID" value="NZ_DAMAXS010000027.1"/>
</dbReference>
<name>A0A1G8PUP2_9CLOT</name>
<feature type="domain" description="FAD/NAD(P)-binding" evidence="2">
    <location>
        <begin position="4"/>
        <end position="261"/>
    </location>
</feature>
<dbReference type="Proteomes" id="UP000183255">
    <property type="component" value="Unassembled WGS sequence"/>
</dbReference>
<reference evidence="3 4" key="1">
    <citation type="submission" date="2016-10" db="EMBL/GenBank/DDBJ databases">
        <authorList>
            <person name="de Groot N.N."/>
        </authorList>
    </citation>
    <scope>NUCLEOTIDE SEQUENCE [LARGE SCALE GENOMIC DNA]</scope>
    <source>
        <strain evidence="3 4">CGMCC 1.5058</strain>
    </source>
</reference>
<dbReference type="PRINTS" id="PR00469">
    <property type="entry name" value="PNDRDTASEII"/>
</dbReference>
<dbReference type="InterPro" id="IPR051691">
    <property type="entry name" value="Metab_Enz_Cyan_OpOx_G3PDH"/>
</dbReference>
<evidence type="ECO:0000256" key="1">
    <source>
        <dbReference type="ARBA" id="ARBA00023002"/>
    </source>
</evidence>
<protein>
    <submittedName>
        <fullName evidence="3">Thioredoxin reductase</fullName>
    </submittedName>
</protein>
<evidence type="ECO:0000313" key="3">
    <source>
        <dbReference type="EMBL" id="SDI95590.1"/>
    </source>
</evidence>
<dbReference type="PANTHER" id="PTHR42949">
    <property type="entry name" value="ANAEROBIC GLYCEROL-3-PHOSPHATE DEHYDROGENASE SUBUNIT B"/>
    <property type="match status" value="1"/>
</dbReference>
<dbReference type="PRINTS" id="PR00368">
    <property type="entry name" value="FADPNR"/>
</dbReference>
<dbReference type="GO" id="GO:0016491">
    <property type="term" value="F:oxidoreductase activity"/>
    <property type="evidence" value="ECO:0007669"/>
    <property type="project" value="UniProtKB-KW"/>
</dbReference>
<dbReference type="PANTHER" id="PTHR42949:SF3">
    <property type="entry name" value="ANAEROBIC GLYCEROL-3-PHOSPHATE DEHYDROGENASE SUBUNIT B"/>
    <property type="match status" value="1"/>
</dbReference>